<reference evidence="2" key="1">
    <citation type="journal article" date="2018" name="Front. Microbiol.">
        <title>Comparative Genomics of the Herbivore Gut Symbiont Lactobacillus reuteri Reveals Genetic Diversity and Lifestyle Adaptation.</title>
        <authorList>
            <person name="Zhao J."/>
        </authorList>
    </citation>
    <scope>NUCLEOTIDE SEQUENCE [LARGE SCALE GENOMIC DNA]</scope>
    <source>
        <strain evidence="2">LR9</strain>
    </source>
</reference>
<dbReference type="Proteomes" id="UP000245735">
    <property type="component" value="Unassembled WGS sequence"/>
</dbReference>
<dbReference type="EMBL" id="QGHV01000018">
    <property type="protein sequence ID" value="PWT37674.1"/>
    <property type="molecule type" value="Genomic_DNA"/>
</dbReference>
<name>A0ABD6Y740_LIMRT</name>
<proteinExistence type="predicted"/>
<evidence type="ECO:0000313" key="2">
    <source>
        <dbReference type="Proteomes" id="UP000245735"/>
    </source>
</evidence>
<evidence type="ECO:0008006" key="3">
    <source>
        <dbReference type="Google" id="ProtNLM"/>
    </source>
</evidence>
<evidence type="ECO:0000313" key="1">
    <source>
        <dbReference type="EMBL" id="PWT37674.1"/>
    </source>
</evidence>
<organism evidence="1 2">
    <name type="scientific">Limosilactobacillus reuteri</name>
    <name type="common">Lactobacillus reuteri</name>
    <dbReference type="NCBI Taxonomy" id="1598"/>
    <lineage>
        <taxon>Bacteria</taxon>
        <taxon>Bacillati</taxon>
        <taxon>Bacillota</taxon>
        <taxon>Bacilli</taxon>
        <taxon>Lactobacillales</taxon>
        <taxon>Lactobacillaceae</taxon>
        <taxon>Limosilactobacillus</taxon>
    </lineage>
</organism>
<protein>
    <recommendedName>
        <fullName evidence="3">Phage major capsid protein</fullName>
    </recommendedName>
</protein>
<dbReference type="AlphaFoldDB" id="A0ABD6Y740"/>
<comment type="caution">
    <text evidence="1">The sequence shown here is derived from an EMBL/GenBank/DDBJ whole genome shotgun (WGS) entry which is preliminary data.</text>
</comment>
<gene>
    <name evidence="1" type="ORF">DKZ35_04130</name>
</gene>
<accession>A0ABD6Y740</accession>
<sequence length="322" mass="35407">MKLARDVYFNPTFSAGEVSGQDALRNAIMDALGGEQTTYSWEKHKYDVFEIISTAIDAVMPTLLTNQFDGIADIRTVNLGDKPLFECESPEMIRVGRIAAGTNDMRRQTIVGSRFTIDTEWYGAAVYAEYDQFMAGDINWNKLVDRVAQGFINHIQSKIAEALTASYTTLGTDMKISGVATLDQIVKLAQRVQVKSSKPVAVYGTKAALSKIAEMANVQLYSGSMKDELNTNGFLGIVRGLKLIEIPQAFKANSDRFALDDTKVLILPEGEKIVGVVVEGNSRTVEPENTTRNDFQMGFETMEKLGVGVLQLKVYGMATVAE</sequence>